<dbReference type="AlphaFoldDB" id="A0A914ELM1"/>
<evidence type="ECO:0000256" key="2">
    <source>
        <dbReference type="ARBA" id="ARBA00022771"/>
    </source>
</evidence>
<sequence>MKPRRICVYCGDRLNQSVHIPTSYFRRKKWLDILGLNDDKIPARVYLCPTHFKQEDITDVLEWSVIVKPQALPIPLIDWNSLHPAAVDYLRGQKYPASKYILETVLPKMLSELEPKPIKKISVITRQEFEDQLTKTSKQYVQSNIPAILRHKKASSNEVQRASILPNLKLSERNVTLKLNGIEKFKEAHVHERQNGVMPTIIRQKKIYNEAGPKFKNIKITKVRLPTNFDEPQTSTTKNLYNSNSRKLFEVKNEIKEERDCTEEEDSIIKLEPQEIEEEISWISQEEKSLGHNTTIVSIKQEPEETFCYQSRQIKEEFCDHF</sequence>
<dbReference type="SMART" id="SM00980">
    <property type="entry name" value="THAP"/>
    <property type="match status" value="1"/>
</dbReference>
<evidence type="ECO:0000256" key="4">
    <source>
        <dbReference type="ARBA" id="ARBA00023125"/>
    </source>
</evidence>
<evidence type="ECO:0000256" key="1">
    <source>
        <dbReference type="ARBA" id="ARBA00022723"/>
    </source>
</evidence>
<dbReference type="SUPFAM" id="SSF57716">
    <property type="entry name" value="Glucocorticoid receptor-like (DNA-binding domain)"/>
    <property type="match status" value="1"/>
</dbReference>
<keyword evidence="1" id="KW-0479">Metal-binding</keyword>
<evidence type="ECO:0000313" key="6">
    <source>
        <dbReference type="Proteomes" id="UP000887540"/>
    </source>
</evidence>
<keyword evidence="6" id="KW-1185">Reference proteome</keyword>
<reference evidence="7" key="1">
    <citation type="submission" date="2022-11" db="UniProtKB">
        <authorList>
            <consortium name="WormBaseParasite"/>
        </authorList>
    </citation>
    <scope>IDENTIFICATION</scope>
</reference>
<keyword evidence="4" id="KW-0238">DNA-binding</keyword>
<dbReference type="GO" id="GO:0003677">
    <property type="term" value="F:DNA binding"/>
    <property type="evidence" value="ECO:0007669"/>
    <property type="project" value="UniProtKB-KW"/>
</dbReference>
<evidence type="ECO:0000256" key="3">
    <source>
        <dbReference type="ARBA" id="ARBA00022833"/>
    </source>
</evidence>
<dbReference type="WBParaSite" id="ACRNAN_scaffold8840.g14120.t1">
    <property type="protein sequence ID" value="ACRNAN_scaffold8840.g14120.t1"/>
    <property type="gene ID" value="ACRNAN_scaffold8840.g14120"/>
</dbReference>
<feature type="domain" description="THAP-type" evidence="5">
    <location>
        <begin position="5"/>
        <end position="81"/>
    </location>
</feature>
<evidence type="ECO:0000313" key="7">
    <source>
        <dbReference type="WBParaSite" id="ACRNAN_scaffold8840.g14120.t1"/>
    </source>
</evidence>
<dbReference type="GO" id="GO:0008270">
    <property type="term" value="F:zinc ion binding"/>
    <property type="evidence" value="ECO:0007669"/>
    <property type="project" value="UniProtKB-KW"/>
</dbReference>
<dbReference type="InterPro" id="IPR006612">
    <property type="entry name" value="THAP_Znf"/>
</dbReference>
<organism evidence="6 7">
    <name type="scientific">Acrobeloides nanus</name>
    <dbReference type="NCBI Taxonomy" id="290746"/>
    <lineage>
        <taxon>Eukaryota</taxon>
        <taxon>Metazoa</taxon>
        <taxon>Ecdysozoa</taxon>
        <taxon>Nematoda</taxon>
        <taxon>Chromadorea</taxon>
        <taxon>Rhabditida</taxon>
        <taxon>Tylenchina</taxon>
        <taxon>Cephalobomorpha</taxon>
        <taxon>Cephaloboidea</taxon>
        <taxon>Cephalobidae</taxon>
        <taxon>Acrobeloides</taxon>
    </lineage>
</organism>
<dbReference type="Proteomes" id="UP000887540">
    <property type="component" value="Unplaced"/>
</dbReference>
<protein>
    <submittedName>
        <fullName evidence="7">THAP-type domain-containing protein</fullName>
    </submittedName>
</protein>
<accession>A0A914ELM1</accession>
<proteinExistence type="predicted"/>
<name>A0A914ELM1_9BILA</name>
<evidence type="ECO:0000259" key="5">
    <source>
        <dbReference type="SMART" id="SM00980"/>
    </source>
</evidence>
<keyword evidence="2" id="KW-0863">Zinc-finger</keyword>
<keyword evidence="3" id="KW-0862">Zinc</keyword>